<dbReference type="OrthoDB" id="10253113at2759"/>
<name>A0A2T9Z8P9_9FUNG</name>
<organism evidence="4 5">
    <name type="scientific">Smittium megazygosporum</name>
    <dbReference type="NCBI Taxonomy" id="133381"/>
    <lineage>
        <taxon>Eukaryota</taxon>
        <taxon>Fungi</taxon>
        <taxon>Fungi incertae sedis</taxon>
        <taxon>Zoopagomycota</taxon>
        <taxon>Kickxellomycotina</taxon>
        <taxon>Harpellomycetes</taxon>
        <taxon>Harpellales</taxon>
        <taxon>Legeriomycetaceae</taxon>
        <taxon>Smittium</taxon>
    </lineage>
</organism>
<keyword evidence="2" id="KW-0004">4Fe-4S</keyword>
<dbReference type="InterPro" id="IPR009016">
    <property type="entry name" value="Fe_hydrogenase"/>
</dbReference>
<dbReference type="EMBL" id="MBFS01001470">
    <property type="protein sequence ID" value="PVV00973.1"/>
    <property type="molecule type" value="Genomic_DNA"/>
</dbReference>
<sequence>MSFSSGLRITDLNDYLAPEQDCIKPVSLPKKAKPSFSFRDNNTIDQVGGISASLGNLQPLPTEEAKINLADCLACSGCVTTAETVLINLQSHQEVIKHLTAAKENPNAKRVVFTLSPQTRASLGVKYQKSPLLIASLLTEVLIGAGASSVLDLNFARQFMQIEAANEFIMFKKSKSPDDGPLISSWCPGVVCYAEKSQHSLIPRFSKVKSPQQIMGSFVKSVFSKNNRISPSDIYHVAVMPCFDKKLEASRPEFAETVTGNRDVDIVISTLELENLLNDMNINNLGIPDLQVNPNCFLSLDGTFGFDICNPGIHPSFYLSGAQNRTSAVSTAGGTLEFVLSSAAKQIYGIEISPNDLNTPSTPANSFPSETHPLIQIDFPSRNKSKDFKEITINIPNSTEKLVGASVYGFRHLQTIIRKLNSKISKKYDYIEIAACPGACGNGGGQIKPQINTAPNSVKLNLASAVDSLYKSSEASKIPSAFMPEFGTFTVYPNTLELHQKHPLFSPEQQTYIDSNNPNLQHIPNSTSFNIGHRNSELYSKFMLTSFRALEKQSSKITTSW</sequence>
<evidence type="ECO:0000259" key="3">
    <source>
        <dbReference type="Pfam" id="PF02906"/>
    </source>
</evidence>
<protein>
    <recommendedName>
        <fullName evidence="3">Iron hydrogenase large subunit C-terminal domain-containing protein</fullName>
    </recommendedName>
</protein>
<reference evidence="4 5" key="1">
    <citation type="journal article" date="2018" name="MBio">
        <title>Comparative Genomics Reveals the Core Gene Toolbox for the Fungus-Insect Symbiosis.</title>
        <authorList>
            <person name="Wang Y."/>
            <person name="Stata M."/>
            <person name="Wang W."/>
            <person name="Stajich J.E."/>
            <person name="White M.M."/>
            <person name="Moncalvo J.M."/>
        </authorList>
    </citation>
    <scope>NUCLEOTIDE SEQUENCE [LARGE SCALE GENOMIC DNA]</scope>
    <source>
        <strain evidence="4 5">SC-DP-2</strain>
    </source>
</reference>
<dbReference type="Pfam" id="PF02906">
    <property type="entry name" value="Fe_hyd_lg_C"/>
    <property type="match status" value="1"/>
</dbReference>
<dbReference type="Gene3D" id="3.40.50.1780">
    <property type="match status" value="1"/>
</dbReference>
<dbReference type="GO" id="GO:0051539">
    <property type="term" value="F:4 iron, 4 sulfur cluster binding"/>
    <property type="evidence" value="ECO:0007669"/>
    <property type="project" value="UniProtKB-KW"/>
</dbReference>
<dbReference type="Proteomes" id="UP000245609">
    <property type="component" value="Unassembled WGS sequence"/>
</dbReference>
<keyword evidence="5" id="KW-1185">Reference proteome</keyword>
<dbReference type="InterPro" id="IPR004108">
    <property type="entry name" value="Fe_hydrogenase_lsu_C"/>
</dbReference>
<accession>A0A2T9Z8P9</accession>
<dbReference type="PANTHER" id="PTHR11615">
    <property type="entry name" value="NITRATE, FORMATE, IRON DEHYDROGENASE"/>
    <property type="match status" value="1"/>
</dbReference>
<evidence type="ECO:0000313" key="4">
    <source>
        <dbReference type="EMBL" id="PVV00973.1"/>
    </source>
</evidence>
<comment type="similarity">
    <text evidence="1">Belongs to the NARF family.</text>
</comment>
<evidence type="ECO:0000256" key="2">
    <source>
        <dbReference type="ARBA" id="ARBA00022485"/>
    </source>
</evidence>
<keyword evidence="2" id="KW-0411">Iron-sulfur</keyword>
<keyword evidence="2" id="KW-0408">Iron</keyword>
<keyword evidence="2" id="KW-0479">Metal-binding</keyword>
<dbReference type="InterPro" id="IPR050340">
    <property type="entry name" value="Cytosolic_Fe-S_CAF"/>
</dbReference>
<dbReference type="AlphaFoldDB" id="A0A2T9Z8P9"/>
<dbReference type="SUPFAM" id="SSF53920">
    <property type="entry name" value="Fe-only hydrogenase"/>
    <property type="match status" value="1"/>
</dbReference>
<evidence type="ECO:0000313" key="5">
    <source>
        <dbReference type="Proteomes" id="UP000245609"/>
    </source>
</evidence>
<dbReference type="Gene3D" id="3.40.950.10">
    <property type="entry name" value="Fe-only Hydrogenase (Larger Subunit), Chain L, domain 3"/>
    <property type="match status" value="1"/>
</dbReference>
<feature type="domain" description="Iron hydrogenase large subunit C-terminal" evidence="3">
    <location>
        <begin position="109"/>
        <end position="444"/>
    </location>
</feature>
<proteinExistence type="inferred from homology"/>
<dbReference type="STRING" id="133381.A0A2T9Z8P9"/>
<evidence type="ECO:0000256" key="1">
    <source>
        <dbReference type="ARBA" id="ARBA00006596"/>
    </source>
</evidence>
<comment type="caution">
    <text evidence="4">The sequence shown here is derived from an EMBL/GenBank/DDBJ whole genome shotgun (WGS) entry which is preliminary data.</text>
</comment>
<gene>
    <name evidence="4" type="ORF">BB560_004627</name>
</gene>